<evidence type="ECO:0000256" key="2">
    <source>
        <dbReference type="ARBA" id="ARBA00022730"/>
    </source>
</evidence>
<reference evidence="9 10" key="1">
    <citation type="journal article" date="2019" name="Int. J. Syst. Evol. Microbiol.">
        <title>Capsulimonas corticalis gen. nov., sp. nov., an aerobic capsulated bacterium, of a novel bacterial order, Capsulimonadales ord. nov., of the class Armatimonadia of the phylum Armatimonadetes.</title>
        <authorList>
            <person name="Li J."/>
            <person name="Kudo C."/>
            <person name="Tonouchi A."/>
        </authorList>
    </citation>
    <scope>NUCLEOTIDE SEQUENCE [LARGE SCALE GENOMIC DNA]</scope>
    <source>
        <strain evidence="9 10">AX-7</strain>
    </source>
</reference>
<dbReference type="InterPro" id="IPR018079">
    <property type="entry name" value="Ribosomal_uS4_CS"/>
</dbReference>
<keyword evidence="3 7" id="KW-0694">RNA-binding</keyword>
<protein>
    <recommendedName>
        <fullName evidence="6 7">Small ribosomal subunit protein uS4</fullName>
    </recommendedName>
</protein>
<comment type="similarity">
    <text evidence="1 7 8">Belongs to the universal ribosomal protein uS4 family.</text>
</comment>
<dbReference type="CDD" id="cd00165">
    <property type="entry name" value="S4"/>
    <property type="match status" value="1"/>
</dbReference>
<dbReference type="PROSITE" id="PS00632">
    <property type="entry name" value="RIBOSOMAL_S4"/>
    <property type="match status" value="1"/>
</dbReference>
<evidence type="ECO:0000256" key="7">
    <source>
        <dbReference type="HAMAP-Rule" id="MF_01306"/>
    </source>
</evidence>
<dbReference type="PANTHER" id="PTHR11831">
    <property type="entry name" value="30S 40S RIBOSOMAL PROTEIN"/>
    <property type="match status" value="1"/>
</dbReference>
<evidence type="ECO:0000313" key="10">
    <source>
        <dbReference type="Proteomes" id="UP000287394"/>
    </source>
</evidence>
<dbReference type="SMART" id="SM01390">
    <property type="entry name" value="Ribosomal_S4"/>
    <property type="match status" value="1"/>
</dbReference>
<dbReference type="Gene3D" id="3.10.290.10">
    <property type="entry name" value="RNA-binding S4 domain"/>
    <property type="match status" value="1"/>
</dbReference>
<dbReference type="KEGG" id="ccot:CCAX7_33870"/>
<keyword evidence="5 7" id="KW-0687">Ribonucleoprotein</keyword>
<dbReference type="GO" id="GO:0015935">
    <property type="term" value="C:small ribosomal subunit"/>
    <property type="evidence" value="ECO:0007669"/>
    <property type="project" value="InterPro"/>
</dbReference>
<dbReference type="FunFam" id="3.10.290.10:FF:000001">
    <property type="entry name" value="30S ribosomal protein S4"/>
    <property type="match status" value="1"/>
</dbReference>
<dbReference type="GO" id="GO:0006412">
    <property type="term" value="P:translation"/>
    <property type="evidence" value="ECO:0007669"/>
    <property type="project" value="UniProtKB-UniRule"/>
</dbReference>
<dbReference type="PROSITE" id="PS50889">
    <property type="entry name" value="S4"/>
    <property type="match status" value="1"/>
</dbReference>
<dbReference type="FunCoup" id="A0A402CYH1">
    <property type="interactions" value="544"/>
</dbReference>
<dbReference type="NCBIfam" id="NF003717">
    <property type="entry name" value="PRK05327.1"/>
    <property type="match status" value="1"/>
</dbReference>
<dbReference type="InterPro" id="IPR002942">
    <property type="entry name" value="S4_RNA-bd"/>
</dbReference>
<comment type="subunit">
    <text evidence="7">Part of the 30S ribosomal subunit. Contacts protein S5. The interaction surface between S4 and S5 is involved in control of translational fidelity.</text>
</comment>
<organism evidence="9 10">
    <name type="scientific">Capsulimonas corticalis</name>
    <dbReference type="NCBI Taxonomy" id="2219043"/>
    <lineage>
        <taxon>Bacteria</taxon>
        <taxon>Bacillati</taxon>
        <taxon>Armatimonadota</taxon>
        <taxon>Armatimonadia</taxon>
        <taxon>Capsulimonadales</taxon>
        <taxon>Capsulimonadaceae</taxon>
        <taxon>Capsulimonas</taxon>
    </lineage>
</organism>
<evidence type="ECO:0000256" key="1">
    <source>
        <dbReference type="ARBA" id="ARBA00007465"/>
    </source>
</evidence>
<dbReference type="Pfam" id="PF00163">
    <property type="entry name" value="Ribosomal_S4"/>
    <property type="match status" value="1"/>
</dbReference>
<evidence type="ECO:0000256" key="6">
    <source>
        <dbReference type="ARBA" id="ARBA00035254"/>
    </source>
</evidence>
<dbReference type="EMBL" id="AP025739">
    <property type="protein sequence ID" value="BDI31336.1"/>
    <property type="molecule type" value="Genomic_DNA"/>
</dbReference>
<accession>A0A402CYH1</accession>
<dbReference type="SUPFAM" id="SSF55174">
    <property type="entry name" value="Alpha-L RNA-binding motif"/>
    <property type="match status" value="1"/>
</dbReference>
<dbReference type="GO" id="GO:0042274">
    <property type="term" value="P:ribosomal small subunit biogenesis"/>
    <property type="evidence" value="ECO:0007669"/>
    <property type="project" value="TreeGrafter"/>
</dbReference>
<dbReference type="RefSeq" id="WP_119322376.1">
    <property type="nucleotide sequence ID" value="NZ_AP025739.1"/>
</dbReference>
<dbReference type="SMART" id="SM00363">
    <property type="entry name" value="S4"/>
    <property type="match status" value="1"/>
</dbReference>
<dbReference type="OrthoDB" id="9803672at2"/>
<gene>
    <name evidence="9" type="primary">rpsD_2</name>
    <name evidence="7" type="synonym">rpsD</name>
    <name evidence="9" type="ORF">CCAX7_33870</name>
</gene>
<dbReference type="GO" id="GO:0003735">
    <property type="term" value="F:structural constituent of ribosome"/>
    <property type="evidence" value="ECO:0007669"/>
    <property type="project" value="InterPro"/>
</dbReference>
<dbReference type="InterPro" id="IPR001912">
    <property type="entry name" value="Ribosomal_uS4_N"/>
</dbReference>
<keyword evidence="4 7" id="KW-0689">Ribosomal protein</keyword>
<dbReference type="AlphaFoldDB" id="A0A402CYH1"/>
<keyword evidence="10" id="KW-1185">Reference proteome</keyword>
<dbReference type="NCBIfam" id="TIGR01017">
    <property type="entry name" value="rpsD_bact"/>
    <property type="match status" value="1"/>
</dbReference>
<keyword evidence="2 7" id="KW-0699">rRNA-binding</keyword>
<proteinExistence type="inferred from homology"/>
<dbReference type="InterPro" id="IPR022801">
    <property type="entry name" value="Ribosomal_uS4"/>
</dbReference>
<comment type="function">
    <text evidence="7">With S5 and S12 plays an important role in translational accuracy.</text>
</comment>
<evidence type="ECO:0000313" key="9">
    <source>
        <dbReference type="EMBL" id="BDI31336.1"/>
    </source>
</evidence>
<evidence type="ECO:0000256" key="3">
    <source>
        <dbReference type="ARBA" id="ARBA00022884"/>
    </source>
</evidence>
<dbReference type="Proteomes" id="UP000287394">
    <property type="component" value="Chromosome"/>
</dbReference>
<evidence type="ECO:0000256" key="8">
    <source>
        <dbReference type="RuleBase" id="RU003699"/>
    </source>
</evidence>
<dbReference type="Gene3D" id="1.10.1050.10">
    <property type="entry name" value="Ribosomal Protein S4 Delta 41, Chain A, domain 1"/>
    <property type="match status" value="1"/>
</dbReference>
<dbReference type="InterPro" id="IPR036986">
    <property type="entry name" value="S4_RNA-bd_sf"/>
</dbReference>
<dbReference type="Pfam" id="PF01479">
    <property type="entry name" value="S4"/>
    <property type="match status" value="1"/>
</dbReference>
<evidence type="ECO:0000256" key="4">
    <source>
        <dbReference type="ARBA" id="ARBA00022980"/>
    </source>
</evidence>
<sequence>MPISGDARCRQCRREGVKLYLKGTRCYSKKCGIERRNYAPGMHGQGMQKKMTEYATQLREKQKMKRTYRVMEKPFRNYLAEAERKRGVTGENLLALLEVRLDNTIYRLNLASSRAQARQFVTHRHFLVNGKRVNIPSFLVKPGDVITVHDNSRKLAPMLASLSGMGRHIPDWLNFDASTLTGKVVSLPTRDLIDTDVEEQLIVEYYSR</sequence>
<dbReference type="InterPro" id="IPR005709">
    <property type="entry name" value="Ribosomal_uS4_bac-type"/>
</dbReference>
<comment type="function">
    <text evidence="7">One of the primary rRNA binding proteins, it binds directly to 16S rRNA where it nucleates assembly of the body of the 30S subunit.</text>
</comment>
<name>A0A402CYH1_9BACT</name>
<dbReference type="PANTHER" id="PTHR11831:SF4">
    <property type="entry name" value="SMALL RIBOSOMAL SUBUNIT PROTEIN US4M"/>
    <property type="match status" value="1"/>
</dbReference>
<dbReference type="GO" id="GO:0019843">
    <property type="term" value="F:rRNA binding"/>
    <property type="evidence" value="ECO:0007669"/>
    <property type="project" value="UniProtKB-UniRule"/>
</dbReference>
<dbReference type="HAMAP" id="MF_01306_B">
    <property type="entry name" value="Ribosomal_uS4_B"/>
    <property type="match status" value="1"/>
</dbReference>
<evidence type="ECO:0000256" key="5">
    <source>
        <dbReference type="ARBA" id="ARBA00023274"/>
    </source>
</evidence>